<gene>
    <name evidence="1" type="ORF">GSPATT00016475001</name>
</gene>
<keyword evidence="2" id="KW-1185">Reference proteome</keyword>
<evidence type="ECO:0008006" key="3">
    <source>
        <dbReference type="Google" id="ProtNLM"/>
    </source>
</evidence>
<protein>
    <recommendedName>
        <fullName evidence="3">Transmembrane protein</fullName>
    </recommendedName>
</protein>
<proteinExistence type="predicted"/>
<evidence type="ECO:0000313" key="2">
    <source>
        <dbReference type="Proteomes" id="UP000000600"/>
    </source>
</evidence>
<organism evidence="1 2">
    <name type="scientific">Paramecium tetraurelia</name>
    <dbReference type="NCBI Taxonomy" id="5888"/>
    <lineage>
        <taxon>Eukaryota</taxon>
        <taxon>Sar</taxon>
        <taxon>Alveolata</taxon>
        <taxon>Ciliophora</taxon>
        <taxon>Intramacronucleata</taxon>
        <taxon>Oligohymenophorea</taxon>
        <taxon>Peniculida</taxon>
        <taxon>Parameciidae</taxon>
        <taxon>Paramecium</taxon>
    </lineage>
</organism>
<dbReference type="HOGENOM" id="CLU_1135371_0_0_1"/>
<dbReference type="GeneID" id="5034849"/>
<dbReference type="EMBL" id="CT868418">
    <property type="protein sequence ID" value="CAK81662.1"/>
    <property type="molecule type" value="Genomic_DNA"/>
</dbReference>
<dbReference type="AlphaFoldDB" id="A0DF45"/>
<sequence length="245" mass="29798">MSIMRQKIKTDYFDYPVANRYSQFKKLYKQVIQNILLFMQYKRMITQRTYITIDLYNMQKEMIQNLNLLTFQQMLCKNYNRFLKSTKKEEPFQLVINNNKYDYNSRDNLPTNQARKNNNDFQSKILPQNNSKKLQINIYILEISPRYYFGQLKSLKTILSIRTIHPLKYNLEKAIEILTTAKQKWVTSMMIIDISYQKTYLWQVKQLFKKVVFFSQETRLILLGKQVLYYCIILMLEIINKFWSI</sequence>
<dbReference type="RefSeq" id="XP_001449059.1">
    <property type="nucleotide sequence ID" value="XM_001449022.1"/>
</dbReference>
<reference evidence="1 2" key="1">
    <citation type="journal article" date="2006" name="Nature">
        <title>Global trends of whole-genome duplications revealed by the ciliate Paramecium tetraurelia.</title>
        <authorList>
            <consortium name="Genoscope"/>
            <person name="Aury J.-M."/>
            <person name="Jaillon O."/>
            <person name="Duret L."/>
            <person name="Noel B."/>
            <person name="Jubin C."/>
            <person name="Porcel B.M."/>
            <person name="Segurens B."/>
            <person name="Daubin V."/>
            <person name="Anthouard V."/>
            <person name="Aiach N."/>
            <person name="Arnaiz O."/>
            <person name="Billaut A."/>
            <person name="Beisson J."/>
            <person name="Blanc I."/>
            <person name="Bouhouche K."/>
            <person name="Camara F."/>
            <person name="Duharcourt S."/>
            <person name="Guigo R."/>
            <person name="Gogendeau D."/>
            <person name="Katinka M."/>
            <person name="Keller A.-M."/>
            <person name="Kissmehl R."/>
            <person name="Klotz C."/>
            <person name="Koll F."/>
            <person name="Le Moue A."/>
            <person name="Lepere C."/>
            <person name="Malinsky S."/>
            <person name="Nowacki M."/>
            <person name="Nowak J.K."/>
            <person name="Plattner H."/>
            <person name="Poulain J."/>
            <person name="Ruiz F."/>
            <person name="Serrano V."/>
            <person name="Zagulski M."/>
            <person name="Dessen P."/>
            <person name="Betermier M."/>
            <person name="Weissenbach J."/>
            <person name="Scarpelli C."/>
            <person name="Schachter V."/>
            <person name="Sperling L."/>
            <person name="Meyer E."/>
            <person name="Cohen J."/>
            <person name="Wincker P."/>
        </authorList>
    </citation>
    <scope>NUCLEOTIDE SEQUENCE [LARGE SCALE GENOMIC DNA]</scope>
    <source>
        <strain evidence="1 2">Stock d4-2</strain>
    </source>
</reference>
<accession>A0DF45</accession>
<name>A0DF45_PARTE</name>
<dbReference type="Proteomes" id="UP000000600">
    <property type="component" value="Unassembled WGS sequence"/>
</dbReference>
<evidence type="ECO:0000313" key="1">
    <source>
        <dbReference type="EMBL" id="CAK81662.1"/>
    </source>
</evidence>
<dbReference type="InParanoid" id="A0DF45"/>
<dbReference type="KEGG" id="ptm:GSPATT00016475001"/>